<name>A0A1F5E861_9BACT</name>
<dbReference type="PANTHER" id="PTHR38471:SF2">
    <property type="entry name" value="FOUR HELIX BUNDLE PROTEIN"/>
    <property type="match status" value="1"/>
</dbReference>
<dbReference type="EMBL" id="MEZK01000010">
    <property type="protein sequence ID" value="OGD63444.1"/>
    <property type="molecule type" value="Genomic_DNA"/>
</dbReference>
<dbReference type="Proteomes" id="UP000177006">
    <property type="component" value="Unassembled WGS sequence"/>
</dbReference>
<sequence>MNKLQVTSDKIQVITYKKLKVWQESHKLALLIYSLTRNYPKSEIFGLISQMRRAAISVPANIVEGQARKARKEFIQFLYIAKGSLVELEYFLELSLDLRLTNKAVFESISKQRMLVGRLLEGLIRKLRS</sequence>
<evidence type="ECO:0000313" key="1">
    <source>
        <dbReference type="EMBL" id="OGD63444.1"/>
    </source>
</evidence>
<dbReference type="STRING" id="1797457.A2160_03220"/>
<dbReference type="InterPro" id="IPR012657">
    <property type="entry name" value="23S_rRNA-intervening_sequence"/>
</dbReference>
<dbReference type="InterPro" id="IPR036583">
    <property type="entry name" value="23S_rRNA_IVS_sf"/>
</dbReference>
<protein>
    <recommendedName>
        <fullName evidence="3">Four helix bundle protein</fullName>
    </recommendedName>
</protein>
<dbReference type="AlphaFoldDB" id="A0A1F5E861"/>
<dbReference type="Gene3D" id="1.20.1440.60">
    <property type="entry name" value="23S rRNA-intervening sequence"/>
    <property type="match status" value="1"/>
</dbReference>
<proteinExistence type="predicted"/>
<dbReference type="Pfam" id="PF05635">
    <property type="entry name" value="23S_rRNA_IVP"/>
    <property type="match status" value="1"/>
</dbReference>
<organism evidence="1 2">
    <name type="scientific">Candidatus Beckwithbacteria bacterium RBG_13_42_9</name>
    <dbReference type="NCBI Taxonomy" id="1797457"/>
    <lineage>
        <taxon>Bacteria</taxon>
        <taxon>Candidatus Beckwithiibacteriota</taxon>
    </lineage>
</organism>
<dbReference type="SUPFAM" id="SSF158446">
    <property type="entry name" value="IVS-encoded protein-like"/>
    <property type="match status" value="1"/>
</dbReference>
<dbReference type="NCBIfam" id="TIGR02436">
    <property type="entry name" value="four helix bundle protein"/>
    <property type="match status" value="1"/>
</dbReference>
<reference evidence="1 2" key="1">
    <citation type="journal article" date="2016" name="Nat. Commun.">
        <title>Thousands of microbial genomes shed light on interconnected biogeochemical processes in an aquifer system.</title>
        <authorList>
            <person name="Anantharaman K."/>
            <person name="Brown C.T."/>
            <person name="Hug L.A."/>
            <person name="Sharon I."/>
            <person name="Castelle C.J."/>
            <person name="Probst A.J."/>
            <person name="Thomas B.C."/>
            <person name="Singh A."/>
            <person name="Wilkins M.J."/>
            <person name="Karaoz U."/>
            <person name="Brodie E.L."/>
            <person name="Williams K.H."/>
            <person name="Hubbard S.S."/>
            <person name="Banfield J.F."/>
        </authorList>
    </citation>
    <scope>NUCLEOTIDE SEQUENCE [LARGE SCALE GENOMIC DNA]</scope>
</reference>
<evidence type="ECO:0008006" key="3">
    <source>
        <dbReference type="Google" id="ProtNLM"/>
    </source>
</evidence>
<gene>
    <name evidence="1" type="ORF">A2160_03220</name>
</gene>
<comment type="caution">
    <text evidence="1">The sequence shown here is derived from an EMBL/GenBank/DDBJ whole genome shotgun (WGS) entry which is preliminary data.</text>
</comment>
<dbReference type="CDD" id="cd16377">
    <property type="entry name" value="23S_rRNA_IVP_like"/>
    <property type="match status" value="1"/>
</dbReference>
<dbReference type="PANTHER" id="PTHR38471">
    <property type="entry name" value="FOUR HELIX BUNDLE PROTEIN"/>
    <property type="match status" value="1"/>
</dbReference>
<evidence type="ECO:0000313" key="2">
    <source>
        <dbReference type="Proteomes" id="UP000177006"/>
    </source>
</evidence>
<accession>A0A1F5E861</accession>